<dbReference type="AlphaFoldDB" id="A0A4V6A3C2"/>
<name>A0A4V6A3C2_STECR</name>
<comment type="caution">
    <text evidence="19">The sequence shown here is derived from an EMBL/GenBank/DDBJ whole genome shotgun (WGS) entry which is preliminary data.</text>
</comment>
<dbReference type="PANTHER" id="PTHR11692:SF0">
    <property type="entry name" value="BIFUNCTIONAL PURINE BIOSYNTHESIS PROTEIN ATIC"/>
    <property type="match status" value="1"/>
</dbReference>
<dbReference type="PANTHER" id="PTHR11692">
    <property type="entry name" value="BIFUNCTIONAL PURINE BIOSYNTHESIS PROTEIN PURH"/>
    <property type="match status" value="1"/>
</dbReference>
<keyword evidence="20" id="KW-1185">Reference proteome</keyword>
<dbReference type="Gene3D" id="3.40.140.20">
    <property type="match status" value="2"/>
</dbReference>
<dbReference type="HAMAP" id="MF_00139">
    <property type="entry name" value="PurH"/>
    <property type="match status" value="1"/>
</dbReference>
<dbReference type="Pfam" id="PF01808">
    <property type="entry name" value="AICARFT_IMPCHas"/>
    <property type="match status" value="1"/>
</dbReference>
<proteinExistence type="inferred from homology"/>
<dbReference type="UniPathway" id="UPA00074">
    <property type="reaction ID" value="UER00133"/>
</dbReference>
<keyword evidence="9" id="KW-0963">Cytoplasm</keyword>
<evidence type="ECO:0000256" key="13">
    <source>
        <dbReference type="ARBA" id="ARBA00023268"/>
    </source>
</evidence>
<feature type="domain" description="MGS-like" evidence="18">
    <location>
        <begin position="1"/>
        <end position="147"/>
    </location>
</feature>
<reference evidence="19 20" key="2">
    <citation type="journal article" date="2019" name="G3 (Bethesda)">
        <title>Hybrid Assembly of the Genome of the Entomopathogenic Nematode Steinernema carpocapsae Identifies the X-Chromosome.</title>
        <authorList>
            <person name="Serra L."/>
            <person name="Macchietto M."/>
            <person name="Macias-Munoz A."/>
            <person name="McGill C.J."/>
            <person name="Rodriguez I.M."/>
            <person name="Rodriguez B."/>
            <person name="Murad R."/>
            <person name="Mortazavi A."/>
        </authorList>
    </citation>
    <scope>NUCLEOTIDE SEQUENCE [LARGE SCALE GENOMIC DNA]</scope>
    <source>
        <strain evidence="19 20">ALL</strain>
    </source>
</reference>
<dbReference type="Gene3D" id="3.40.50.1380">
    <property type="entry name" value="Methylglyoxal synthase-like domain"/>
    <property type="match status" value="1"/>
</dbReference>
<protein>
    <recommendedName>
        <fullName evidence="8">Bifunctional purine biosynthesis protein ATIC</fullName>
        <ecNumber evidence="6">2.1.2.3</ecNumber>
        <ecNumber evidence="7">3.5.4.10</ecNumber>
    </recommendedName>
    <alternativeName>
        <fullName evidence="14">AICAR transformylase/inosine monophosphate cyclohydrolase</fullName>
    </alternativeName>
</protein>
<evidence type="ECO:0000256" key="11">
    <source>
        <dbReference type="ARBA" id="ARBA00022755"/>
    </source>
</evidence>
<dbReference type="GO" id="GO:0006189">
    <property type="term" value="P:'de novo' IMP biosynthetic process"/>
    <property type="evidence" value="ECO:0007669"/>
    <property type="project" value="UniProtKB-UniPathway"/>
</dbReference>
<evidence type="ECO:0000256" key="9">
    <source>
        <dbReference type="ARBA" id="ARBA00022490"/>
    </source>
</evidence>
<dbReference type="OrthoDB" id="6017153at2759"/>
<dbReference type="CDD" id="cd01421">
    <property type="entry name" value="IMPCH"/>
    <property type="match status" value="1"/>
</dbReference>
<evidence type="ECO:0000256" key="14">
    <source>
        <dbReference type="ARBA" id="ARBA00032307"/>
    </source>
</evidence>
<evidence type="ECO:0000256" key="8">
    <source>
        <dbReference type="ARBA" id="ARBA00017905"/>
    </source>
</evidence>
<dbReference type="EMBL" id="AZBU02000004">
    <property type="protein sequence ID" value="TKR82595.1"/>
    <property type="molecule type" value="Genomic_DNA"/>
</dbReference>
<evidence type="ECO:0000313" key="19">
    <source>
        <dbReference type="EMBL" id="TKR82595.1"/>
    </source>
</evidence>
<evidence type="ECO:0000256" key="16">
    <source>
        <dbReference type="ARBA" id="ARBA00047515"/>
    </source>
</evidence>
<dbReference type="NCBIfam" id="TIGR00355">
    <property type="entry name" value="purH"/>
    <property type="match status" value="1"/>
</dbReference>
<dbReference type="InterPro" id="IPR016193">
    <property type="entry name" value="Cytidine_deaminase-like"/>
</dbReference>
<dbReference type="STRING" id="34508.A0A4V6A3C2"/>
<comment type="catalytic activity">
    <reaction evidence="16">
        <text>(6R)-10-formyltetrahydrofolate + 5-amino-1-(5-phospho-beta-D-ribosyl)imidazole-4-carboxamide = 5-formamido-1-(5-phospho-D-ribosyl)imidazole-4-carboxamide + (6S)-5,6,7,8-tetrahydrofolate</text>
        <dbReference type="Rhea" id="RHEA:22192"/>
        <dbReference type="ChEBI" id="CHEBI:57453"/>
        <dbReference type="ChEBI" id="CHEBI:58467"/>
        <dbReference type="ChEBI" id="CHEBI:58475"/>
        <dbReference type="ChEBI" id="CHEBI:195366"/>
        <dbReference type="EC" id="2.1.2.3"/>
    </reaction>
    <physiologicalReaction direction="left-to-right" evidence="16">
        <dbReference type="Rhea" id="RHEA:22193"/>
    </physiologicalReaction>
</comment>
<dbReference type="GO" id="GO:0004643">
    <property type="term" value="F:phosphoribosylaminoimidazolecarboxamide formyltransferase activity"/>
    <property type="evidence" value="ECO:0007669"/>
    <property type="project" value="UniProtKB-EC"/>
</dbReference>
<comment type="pathway">
    <text evidence="3">Purine metabolism; IMP biosynthesis via de novo pathway; IMP from 5-formamido-1-(5-phospho-D-ribosyl)imidazole-4-carboxamide: step 1/1.</text>
</comment>
<dbReference type="Proteomes" id="UP000298663">
    <property type="component" value="Unassembled WGS sequence"/>
</dbReference>
<dbReference type="InterPro" id="IPR024051">
    <property type="entry name" value="AICAR_Tfase_dup_dom_sf"/>
</dbReference>
<evidence type="ECO:0000256" key="6">
    <source>
        <dbReference type="ARBA" id="ARBA00012253"/>
    </source>
</evidence>
<evidence type="ECO:0000256" key="2">
    <source>
        <dbReference type="ARBA" id="ARBA00004514"/>
    </source>
</evidence>
<keyword evidence="12" id="KW-0378">Hydrolase</keyword>
<dbReference type="InterPro" id="IPR011607">
    <property type="entry name" value="MGS-like_dom"/>
</dbReference>
<keyword evidence="10" id="KW-0808">Transferase</keyword>
<comment type="catalytic activity">
    <reaction evidence="17">
        <text>IMP + H2O = 5-formamido-1-(5-phospho-D-ribosyl)imidazole-4-carboxamide</text>
        <dbReference type="Rhea" id="RHEA:18445"/>
        <dbReference type="ChEBI" id="CHEBI:15377"/>
        <dbReference type="ChEBI" id="CHEBI:58053"/>
        <dbReference type="ChEBI" id="CHEBI:58467"/>
        <dbReference type="EC" id="3.5.4.10"/>
    </reaction>
    <physiologicalReaction direction="right-to-left" evidence="17">
        <dbReference type="Rhea" id="RHEA:18447"/>
    </physiologicalReaction>
</comment>
<dbReference type="PIRSF" id="PIRSF000414">
    <property type="entry name" value="AICARFT_IMPCHas"/>
    <property type="match status" value="1"/>
</dbReference>
<evidence type="ECO:0000256" key="12">
    <source>
        <dbReference type="ARBA" id="ARBA00022801"/>
    </source>
</evidence>
<dbReference type="EC" id="2.1.2.3" evidence="6"/>
<dbReference type="FunFam" id="3.40.140.20:FF:000003">
    <property type="entry name" value="Bifunctional purine biosynthesis protein"/>
    <property type="match status" value="1"/>
</dbReference>
<comment type="pathway">
    <text evidence="4">Purine metabolism; IMP biosynthesis via de novo pathway; 5-formamido-1-(5-phospho-D-ribosyl)imidazole-4-carboxamide from 5-amino-1-(5-phospho-D-ribosyl)imidazole-4-carboxamide (10-formyl THF route): step 1/1.</text>
</comment>
<dbReference type="SUPFAM" id="SSF53927">
    <property type="entry name" value="Cytidine deaminase-like"/>
    <property type="match status" value="1"/>
</dbReference>
<accession>A0A4V6A3C2</accession>
<dbReference type="Pfam" id="PF02142">
    <property type="entry name" value="MGS"/>
    <property type="match status" value="1"/>
</dbReference>
<keyword evidence="11" id="KW-0658">Purine biosynthesis</keyword>
<evidence type="ECO:0000256" key="5">
    <source>
        <dbReference type="ARBA" id="ARBA00007667"/>
    </source>
</evidence>
<keyword evidence="13" id="KW-0511">Multifunctional enzyme</keyword>
<evidence type="ECO:0000256" key="10">
    <source>
        <dbReference type="ARBA" id="ARBA00022679"/>
    </source>
</evidence>
<dbReference type="InterPro" id="IPR024050">
    <property type="entry name" value="AICAR_Tfase_insert_dom_sf"/>
</dbReference>
<evidence type="ECO:0000256" key="15">
    <source>
        <dbReference type="ARBA" id="ARBA00046691"/>
    </source>
</evidence>
<dbReference type="EC" id="3.5.4.10" evidence="7"/>
<evidence type="ECO:0000256" key="3">
    <source>
        <dbReference type="ARBA" id="ARBA00004844"/>
    </source>
</evidence>
<dbReference type="InterPro" id="IPR002695">
    <property type="entry name" value="PurH-like"/>
</dbReference>
<comment type="catalytic activity">
    <reaction evidence="1">
        <text>10-formyldihydrofolate + 5-amino-1-(5-phospho-beta-D-ribosyl)imidazole-4-carboxamide = 5-formamido-1-(5-phospho-D-ribosyl)imidazole-4-carboxamide + 7,8-dihydrofolate</text>
        <dbReference type="Rhea" id="RHEA:59144"/>
        <dbReference type="ChEBI" id="CHEBI:57451"/>
        <dbReference type="ChEBI" id="CHEBI:57452"/>
        <dbReference type="ChEBI" id="CHEBI:58467"/>
        <dbReference type="ChEBI" id="CHEBI:58475"/>
    </reaction>
    <physiologicalReaction direction="left-to-right" evidence="1">
        <dbReference type="Rhea" id="RHEA:59145"/>
    </physiologicalReaction>
</comment>
<dbReference type="GO" id="GO:0005829">
    <property type="term" value="C:cytosol"/>
    <property type="evidence" value="ECO:0007669"/>
    <property type="project" value="UniProtKB-SubCell"/>
</dbReference>
<dbReference type="SUPFAM" id="SSF52335">
    <property type="entry name" value="Methylglyoxal synthase-like"/>
    <property type="match status" value="1"/>
</dbReference>
<evidence type="ECO:0000256" key="4">
    <source>
        <dbReference type="ARBA" id="ARBA00004954"/>
    </source>
</evidence>
<comment type="subunit">
    <text evidence="15">Homodimer. Associates with internalized INSR complexes on Golgi/endosomal membranes. Interacts with INSR; ATIC together with PRKAA2/AMPK2 and HACD3/PTPLAD1 is proposed to be part of a signaling network regulating INSR autophosphorylation and endocytosis.</text>
</comment>
<reference evidence="19 20" key="1">
    <citation type="journal article" date="2015" name="Genome Biol.">
        <title>Comparative genomics of Steinernema reveals deeply conserved gene regulatory networks.</title>
        <authorList>
            <person name="Dillman A.R."/>
            <person name="Macchietto M."/>
            <person name="Porter C.F."/>
            <person name="Rogers A."/>
            <person name="Williams B."/>
            <person name="Antoshechkin I."/>
            <person name="Lee M.M."/>
            <person name="Goodwin Z."/>
            <person name="Lu X."/>
            <person name="Lewis E.E."/>
            <person name="Goodrich-Blair H."/>
            <person name="Stock S.P."/>
            <person name="Adams B.J."/>
            <person name="Sternberg P.W."/>
            <person name="Mortazavi A."/>
        </authorList>
    </citation>
    <scope>NUCLEOTIDE SEQUENCE [LARGE SCALE GENOMIC DNA]</scope>
    <source>
        <strain evidence="19 20">ALL</strain>
    </source>
</reference>
<evidence type="ECO:0000256" key="1">
    <source>
        <dbReference type="ARBA" id="ARBA00000945"/>
    </source>
</evidence>
<dbReference type="FunFam" id="3.40.50.1380:FF:000003">
    <property type="entry name" value="Bifunctional purine biosynthesis protein"/>
    <property type="match status" value="1"/>
</dbReference>
<dbReference type="NCBIfam" id="NF005492">
    <property type="entry name" value="PRK07106.1"/>
    <property type="match status" value="1"/>
</dbReference>
<dbReference type="Gene3D" id="1.10.287.440">
    <property type="match status" value="1"/>
</dbReference>
<evidence type="ECO:0000256" key="7">
    <source>
        <dbReference type="ARBA" id="ARBA00012712"/>
    </source>
</evidence>
<gene>
    <name evidence="19" type="ORF">L596_016292</name>
</gene>
<comment type="similarity">
    <text evidence="5">Belongs to the PurH family.</text>
</comment>
<evidence type="ECO:0000256" key="17">
    <source>
        <dbReference type="ARBA" id="ARBA00048341"/>
    </source>
</evidence>
<dbReference type="SMART" id="SM00798">
    <property type="entry name" value="AICARFT_IMPCHas"/>
    <property type="match status" value="1"/>
</dbReference>
<evidence type="ECO:0000259" key="18">
    <source>
        <dbReference type="PROSITE" id="PS51855"/>
    </source>
</evidence>
<dbReference type="SMART" id="SM00851">
    <property type="entry name" value="MGS"/>
    <property type="match status" value="1"/>
</dbReference>
<dbReference type="PROSITE" id="PS51855">
    <property type="entry name" value="MGS"/>
    <property type="match status" value="1"/>
</dbReference>
<comment type="subcellular location">
    <subcellularLocation>
        <location evidence="2">Cytoplasm</location>
        <location evidence="2">Cytosol</location>
    </subcellularLocation>
</comment>
<dbReference type="GO" id="GO:0003937">
    <property type="term" value="F:IMP cyclohydrolase activity"/>
    <property type="evidence" value="ECO:0007669"/>
    <property type="project" value="UniProtKB-EC"/>
</dbReference>
<evidence type="ECO:0000313" key="20">
    <source>
        <dbReference type="Proteomes" id="UP000298663"/>
    </source>
</evidence>
<sequence>MPSEQQLAVISVSDKTGVVEFARSLAAANLGLIASGGTAKLLRENGLNVRDVSDITKFPEMLGGRVKTLHPAVHGGILARTIPSDVADMEKNGFDYISVVVCNLYPFDQTIAREGCTIEDAVENIDIGGVTLLRAAAKNHARVTIVCDPKDYDKVAAELKSGSVSEQERKLLALKAFEHTAKYDESISGYMRGLFGGQGVRSLPLRYGINPHQKQKAELFANGFEMPMKVLNGSPGYINVLDALNAWQLVKELKQATGLPAATSFKHVSPAGAAVGKPLNDAEARCCMVADLPLDKVKPSLAAAYARARGADRMSSFGDFLALSDECDELTAKIVSREVSDGVIAPAYSPQALEILAKKKGGAYTVLQMDPSYEPSDYEIRTVYGLGLRQKRNDAIISADSFKNVVSGNKNVPQSALDDLVVASIAVKYTQSNSVCYAHRGQVIGMGAGQQSRIHCTRLAGDKAANWWMRQHPKVLNLPWKDSIKRAEKSNNIDVMVSGVLGKEITVAAWNENFTMPVQPFTEEERREWLKKLDEVVVSSDAFFPFRDNIDCTKQFGVKYVASPGGSARDEDIIAACDEYGMALIHTGLRLFHH</sequence>
<organism evidence="19 20">
    <name type="scientific">Steinernema carpocapsae</name>
    <name type="common">Entomopathogenic nematode</name>
    <dbReference type="NCBI Taxonomy" id="34508"/>
    <lineage>
        <taxon>Eukaryota</taxon>
        <taxon>Metazoa</taxon>
        <taxon>Ecdysozoa</taxon>
        <taxon>Nematoda</taxon>
        <taxon>Chromadorea</taxon>
        <taxon>Rhabditida</taxon>
        <taxon>Tylenchina</taxon>
        <taxon>Panagrolaimomorpha</taxon>
        <taxon>Strongyloidoidea</taxon>
        <taxon>Steinernematidae</taxon>
        <taxon>Steinernema</taxon>
    </lineage>
</organism>
<dbReference type="InterPro" id="IPR036914">
    <property type="entry name" value="MGS-like_dom_sf"/>
</dbReference>